<evidence type="ECO:0000313" key="3">
    <source>
        <dbReference type="Proteomes" id="UP000765509"/>
    </source>
</evidence>
<evidence type="ECO:0000256" key="1">
    <source>
        <dbReference type="SAM" id="MobiDB-lite"/>
    </source>
</evidence>
<accession>A0A9Q3KEU3</accession>
<dbReference type="OrthoDB" id="2513747at2759"/>
<comment type="caution">
    <text evidence="2">The sequence shown here is derived from an EMBL/GenBank/DDBJ whole genome shotgun (WGS) entry which is preliminary data.</text>
</comment>
<keyword evidence="3" id="KW-1185">Reference proteome</keyword>
<name>A0A9Q3KEU3_9BASI</name>
<dbReference type="AlphaFoldDB" id="A0A9Q3KEU3"/>
<dbReference type="EMBL" id="AVOT02101781">
    <property type="protein sequence ID" value="MBW0577960.1"/>
    <property type="molecule type" value="Genomic_DNA"/>
</dbReference>
<proteinExistence type="predicted"/>
<reference evidence="2" key="1">
    <citation type="submission" date="2021-03" db="EMBL/GenBank/DDBJ databases">
        <title>Draft genome sequence of rust myrtle Austropuccinia psidii MF-1, a brazilian biotype.</title>
        <authorList>
            <person name="Quecine M.C."/>
            <person name="Pachon D.M.R."/>
            <person name="Bonatelli M.L."/>
            <person name="Correr F.H."/>
            <person name="Franceschini L.M."/>
            <person name="Leite T.F."/>
            <person name="Margarido G.R.A."/>
            <person name="Almeida C.A."/>
            <person name="Ferrarezi J.A."/>
            <person name="Labate C.A."/>
        </authorList>
    </citation>
    <scope>NUCLEOTIDE SEQUENCE</scope>
    <source>
        <strain evidence="2">MF-1</strain>
    </source>
</reference>
<evidence type="ECO:0000313" key="2">
    <source>
        <dbReference type="EMBL" id="MBW0577960.1"/>
    </source>
</evidence>
<gene>
    <name evidence="2" type="ORF">O181_117675</name>
</gene>
<dbReference type="Proteomes" id="UP000765509">
    <property type="component" value="Unassembled WGS sequence"/>
</dbReference>
<organism evidence="2 3">
    <name type="scientific">Austropuccinia psidii MF-1</name>
    <dbReference type="NCBI Taxonomy" id="1389203"/>
    <lineage>
        <taxon>Eukaryota</taxon>
        <taxon>Fungi</taxon>
        <taxon>Dikarya</taxon>
        <taxon>Basidiomycota</taxon>
        <taxon>Pucciniomycotina</taxon>
        <taxon>Pucciniomycetes</taxon>
        <taxon>Pucciniales</taxon>
        <taxon>Sphaerophragmiaceae</taxon>
        <taxon>Austropuccinia</taxon>
    </lineage>
</organism>
<protein>
    <submittedName>
        <fullName evidence="2">Uncharacterized protein</fullName>
    </submittedName>
</protein>
<feature type="region of interest" description="Disordered" evidence="1">
    <location>
        <begin position="1"/>
        <end position="27"/>
    </location>
</feature>
<sequence>MHRLDEEMEKADQANRSKNPKRVRHLPVDGIAGQKRIISDLYTVAFLPEATKSLLGKPHPDERLSNKQFTQKHWDEAIKAYDISHKIANDEDVDASLTKGSNELEFLVEEELSQEQNNVIELQNEPEQSDHVLNEDI</sequence>